<evidence type="ECO:0000313" key="2">
    <source>
        <dbReference type="EMBL" id="NDV40780.1"/>
    </source>
</evidence>
<keyword evidence="1" id="KW-1133">Transmembrane helix</keyword>
<feature type="transmembrane region" description="Helical" evidence="1">
    <location>
        <begin position="37"/>
        <end position="63"/>
    </location>
</feature>
<protein>
    <submittedName>
        <fullName evidence="2">Uncharacterized protein</fullName>
    </submittedName>
</protein>
<keyword evidence="1" id="KW-0812">Transmembrane</keyword>
<evidence type="ECO:0000256" key="1">
    <source>
        <dbReference type="SAM" id="Phobius"/>
    </source>
</evidence>
<dbReference type="AlphaFoldDB" id="A0A6B2LV68"/>
<dbReference type="EMBL" id="GIBP01011811">
    <property type="protein sequence ID" value="NDV40780.1"/>
    <property type="molecule type" value="Transcribed_RNA"/>
</dbReference>
<sequence>MLEMKGSDVLKLSFSLLWLEVSVLVCMNLSIVLSGSVILNIALILYLEMLCLLVVLLCSLVLLKGCGRNWMLFWT</sequence>
<proteinExistence type="predicted"/>
<reference evidence="2" key="1">
    <citation type="journal article" date="2020" name="J. Eukaryot. Microbiol.">
        <title>De novo Sequencing, Assembly and Annotation of the Transcriptome for the Free-Living Testate Amoeba Arcella intermedia.</title>
        <authorList>
            <person name="Ribeiro G.M."/>
            <person name="Porfirio-Sousa A.L."/>
            <person name="Maurer-Alcala X.X."/>
            <person name="Katz L.A."/>
            <person name="Lahr D.J.G."/>
        </authorList>
    </citation>
    <scope>NUCLEOTIDE SEQUENCE</scope>
</reference>
<accession>A0A6B2LV68</accession>
<name>A0A6B2LV68_9EUKA</name>
<organism evidence="2">
    <name type="scientific">Arcella intermedia</name>
    <dbReference type="NCBI Taxonomy" id="1963864"/>
    <lineage>
        <taxon>Eukaryota</taxon>
        <taxon>Amoebozoa</taxon>
        <taxon>Tubulinea</taxon>
        <taxon>Elardia</taxon>
        <taxon>Arcellinida</taxon>
        <taxon>Sphaerothecina</taxon>
        <taxon>Arcellidae</taxon>
        <taxon>Arcella</taxon>
    </lineage>
</organism>
<feature type="transmembrane region" description="Helical" evidence="1">
    <location>
        <begin position="12"/>
        <end position="31"/>
    </location>
</feature>
<keyword evidence="1" id="KW-0472">Membrane</keyword>